<evidence type="ECO:0000313" key="3">
    <source>
        <dbReference type="EMBL" id="RHG22068.1"/>
    </source>
</evidence>
<reference evidence="4 8" key="2">
    <citation type="submission" date="2019-07" db="EMBL/GenBank/DDBJ databases">
        <authorList>
            <person name="Hibberd C M."/>
            <person name="Gehrig L. J."/>
            <person name="Chang H.-W."/>
            <person name="Venkatesh S."/>
        </authorList>
    </citation>
    <scope>NUCLEOTIDE SEQUENCE [LARGE SCALE GENOMIC DNA]</scope>
    <source>
        <strain evidence="4">Dorea_longicatena_SSTS_Bg7063</strain>
    </source>
</reference>
<protein>
    <submittedName>
        <fullName evidence="1">Uncharacterized protein</fullName>
    </submittedName>
</protein>
<evidence type="ECO:0000313" key="7">
    <source>
        <dbReference type="Proteomes" id="UP000284112"/>
    </source>
</evidence>
<evidence type="ECO:0000313" key="4">
    <source>
        <dbReference type="EMBL" id="VUX14475.1"/>
    </source>
</evidence>
<dbReference type="Proteomes" id="UP000284112">
    <property type="component" value="Unassembled WGS sequence"/>
</dbReference>
<dbReference type="EMBL" id="QRHW01000037">
    <property type="protein sequence ID" value="RHG04006.1"/>
    <property type="molecule type" value="Genomic_DNA"/>
</dbReference>
<evidence type="ECO:0000313" key="1">
    <source>
        <dbReference type="EMBL" id="RGO34426.1"/>
    </source>
</evidence>
<proteinExistence type="predicted"/>
<dbReference type="RefSeq" id="WP_028085828.1">
    <property type="nucleotide sequence ID" value="NZ_AP031429.1"/>
</dbReference>
<dbReference type="EMBL" id="QSVN01000002">
    <property type="protein sequence ID" value="RGO34426.1"/>
    <property type="molecule type" value="Genomic_DNA"/>
</dbReference>
<keyword evidence="6" id="KW-1185">Reference proteome</keyword>
<organism evidence="1 5">
    <name type="scientific">Dorea longicatena</name>
    <dbReference type="NCBI Taxonomy" id="88431"/>
    <lineage>
        <taxon>Bacteria</taxon>
        <taxon>Bacillati</taxon>
        <taxon>Bacillota</taxon>
        <taxon>Clostridia</taxon>
        <taxon>Lachnospirales</taxon>
        <taxon>Lachnospiraceae</taxon>
        <taxon>Dorea</taxon>
    </lineage>
</organism>
<dbReference type="EMBL" id="QRIC01000043">
    <property type="protein sequence ID" value="RHG22068.1"/>
    <property type="molecule type" value="Genomic_DNA"/>
</dbReference>
<evidence type="ECO:0000313" key="5">
    <source>
        <dbReference type="Proteomes" id="UP000261285"/>
    </source>
</evidence>
<evidence type="ECO:0000313" key="8">
    <source>
        <dbReference type="Proteomes" id="UP000398619"/>
    </source>
</evidence>
<dbReference type="AlphaFoldDB" id="A0A3E5GHN2"/>
<sequence>MRYYKHLYLTEGLEKKKEKIIRKLESGKLQPSVHVITLAISEKNQLEIYPTLQFKQPAFPEQDLFVVGITKGYEEAVELVEQIVQEVYEQTGGCDIRSYILEKEQGR</sequence>
<dbReference type="Proteomes" id="UP000261285">
    <property type="component" value="Unassembled WGS sequence"/>
</dbReference>
<gene>
    <name evidence="4" type="ORF">DLSSTS7063_02061</name>
    <name evidence="3" type="ORF">DW265_13940</name>
    <name evidence="2" type="ORF">DW641_14390</name>
    <name evidence="1" type="ORF">DXB16_02730</name>
</gene>
<dbReference type="Proteomes" id="UP000284095">
    <property type="component" value="Unassembled WGS sequence"/>
</dbReference>
<dbReference type="EMBL" id="CABHNM010000046">
    <property type="protein sequence ID" value="VUX14475.1"/>
    <property type="molecule type" value="Genomic_DNA"/>
</dbReference>
<evidence type="ECO:0000313" key="6">
    <source>
        <dbReference type="Proteomes" id="UP000284095"/>
    </source>
</evidence>
<reference evidence="5 6" key="1">
    <citation type="submission" date="2018-08" db="EMBL/GenBank/DDBJ databases">
        <title>A genome reference for cultivated species of the human gut microbiota.</title>
        <authorList>
            <person name="Zou Y."/>
            <person name="Xue W."/>
            <person name="Luo G."/>
        </authorList>
    </citation>
    <scope>NUCLEOTIDE SEQUENCE [LARGE SCALE GENOMIC DNA]</scope>
    <source>
        <strain evidence="3 6">AM22-22</strain>
        <strain evidence="2 7">AM23-13</strain>
        <strain evidence="1 5">OM02-16</strain>
    </source>
</reference>
<evidence type="ECO:0000313" key="2">
    <source>
        <dbReference type="EMBL" id="RHG04006.1"/>
    </source>
</evidence>
<dbReference type="Proteomes" id="UP000398619">
    <property type="component" value="Unassembled WGS sequence"/>
</dbReference>
<accession>A0A3E5GHN2</accession>
<name>A0A3E5GHN2_9FIRM</name>